<proteinExistence type="predicted"/>
<dbReference type="SUPFAM" id="SSF52540">
    <property type="entry name" value="P-loop containing nucleoside triphosphate hydrolases"/>
    <property type="match status" value="1"/>
</dbReference>
<comment type="caution">
    <text evidence="2">The sequence shown here is derived from an EMBL/GenBank/DDBJ whole genome shotgun (WGS) entry which is preliminary data.</text>
</comment>
<dbReference type="Gene3D" id="3.40.50.300">
    <property type="entry name" value="P-loop containing nucleotide triphosphate hydrolases"/>
    <property type="match status" value="1"/>
</dbReference>
<evidence type="ECO:0000313" key="3">
    <source>
        <dbReference type="Proteomes" id="UP001174936"/>
    </source>
</evidence>
<dbReference type="Pfam" id="PF12770">
    <property type="entry name" value="CHAT"/>
    <property type="match status" value="1"/>
</dbReference>
<dbReference type="Proteomes" id="UP001174936">
    <property type="component" value="Unassembled WGS sequence"/>
</dbReference>
<organism evidence="2 3">
    <name type="scientific">Cercophora newfieldiana</name>
    <dbReference type="NCBI Taxonomy" id="92897"/>
    <lineage>
        <taxon>Eukaryota</taxon>
        <taxon>Fungi</taxon>
        <taxon>Dikarya</taxon>
        <taxon>Ascomycota</taxon>
        <taxon>Pezizomycotina</taxon>
        <taxon>Sordariomycetes</taxon>
        <taxon>Sordariomycetidae</taxon>
        <taxon>Sordariales</taxon>
        <taxon>Lasiosphaeriaceae</taxon>
        <taxon>Cercophora</taxon>
    </lineage>
</organism>
<name>A0AA39YAL8_9PEZI</name>
<protein>
    <recommendedName>
        <fullName evidence="1">CHAT domain-containing protein</fullName>
    </recommendedName>
</protein>
<dbReference type="EMBL" id="JAULSV010000003">
    <property type="protein sequence ID" value="KAK0648430.1"/>
    <property type="molecule type" value="Genomic_DNA"/>
</dbReference>
<dbReference type="InterPro" id="IPR027417">
    <property type="entry name" value="P-loop_NTPase"/>
</dbReference>
<keyword evidence="3" id="KW-1185">Reference proteome</keyword>
<reference evidence="2" key="1">
    <citation type="submission" date="2023-06" db="EMBL/GenBank/DDBJ databases">
        <title>Genome-scale phylogeny and comparative genomics of the fungal order Sordariales.</title>
        <authorList>
            <consortium name="Lawrence Berkeley National Laboratory"/>
            <person name="Hensen N."/>
            <person name="Bonometti L."/>
            <person name="Westerberg I."/>
            <person name="Brannstrom I.O."/>
            <person name="Guillou S."/>
            <person name="Cros-Aarteil S."/>
            <person name="Calhoun S."/>
            <person name="Haridas S."/>
            <person name="Kuo A."/>
            <person name="Mondo S."/>
            <person name="Pangilinan J."/>
            <person name="Riley R."/>
            <person name="Labutti K."/>
            <person name="Andreopoulos B."/>
            <person name="Lipzen A."/>
            <person name="Chen C."/>
            <person name="Yanf M."/>
            <person name="Daum C."/>
            <person name="Ng V."/>
            <person name="Clum A."/>
            <person name="Steindorff A."/>
            <person name="Ohm R."/>
            <person name="Martin F."/>
            <person name="Silar P."/>
            <person name="Natvig D."/>
            <person name="Lalanne C."/>
            <person name="Gautier V."/>
            <person name="Ament-Velasquez S.L."/>
            <person name="Kruys A."/>
            <person name="Hutchinson M.I."/>
            <person name="Powell A.J."/>
            <person name="Barry K."/>
            <person name="Miller A.N."/>
            <person name="Grigoriev I.V."/>
            <person name="Debuchy R."/>
            <person name="Gladieux P."/>
            <person name="Thoren M.H."/>
            <person name="Johannesson H."/>
        </authorList>
    </citation>
    <scope>NUCLEOTIDE SEQUENCE</scope>
    <source>
        <strain evidence="2">SMH2532-1</strain>
    </source>
</reference>
<dbReference type="InterPro" id="IPR024983">
    <property type="entry name" value="CHAT_dom"/>
</dbReference>
<evidence type="ECO:0000313" key="2">
    <source>
        <dbReference type="EMBL" id="KAK0648430.1"/>
    </source>
</evidence>
<gene>
    <name evidence="2" type="ORF">B0T16DRAFT_455910</name>
</gene>
<sequence length="1284" mass="142298">MAQTDTPQIVVSIEAKQQLGDRAWRVCGSTRDGHSAGFKYCEFEIREPLRSIVQDGQFRWLLEEYANEPFSSPRLKTGRGLFASYRASLQEQLTPLLALVKDTAGPIALQILLSPKEPGIDSIHWEILEGDDSDDETPALAWPSVEVHRVLQVSAQTGHTEQTQSTGTRRILAVEARSYTEPDVQPRLTTLPLVQTIDAARQSGQGDIHLDYIRPGTFEEFTRVLSQRSGAIDLVHFDLHGNSTEHDGATLEFVGIDLKHRQARSAKEVGEALASHGVRWAVLCACRTATSTGLVASNLAAEFLRCGLRGVIAMRYELKSMGARVFAASFYDALCVRGLSFVQSAAEARRAMQKDRKRAAQYQEMVDIPDYIVPAVYTVDGADWGVSSSSLTSISPPLKRSLPQTTRPLLGREAEIRLIEKAFLTDSTFVAVAGGVGAGKSSLLEHLAWWWKATSLFEKVYLLRPDLGTGYGLRQLAETFNAEVLGRNTTVEASCSPVETIRDALYELNGKNAVVLLDGLEALYTPTCSPPDTAQDWQNLLRIIGLLSRNCCAVVVAISDTSWAFPDGATDGVNIIRLSRFGIQDSRRLLAARGIKTDADQSQAEPEMFLANACEALDFNPTAILQHGRRINEPFGGISTLLAWEKDSTVESNLGEKEATKSGSTDPLLVCFDKAGWNLEAVLLQVLGLFTHVIPDIESSQPLLTALSNILVDEARRFRLSPTRYGLEEDTQLRLSFPAWQYFQSPGRSTSDVKIAASRCIDALSTMSLLWKNVVKVSGGKDGHHIHALATLSLRRSFNASFQPGNRAAIREVFKAFYEERAMAMLADKPGMSRYEMPTHVFVRSEKWNLVATIAQPLPVREELTLYFDGFAFVCLAAIKPFATTDTSYSSDFLWYCIVRRYLEELHSVLQEQPGMAKVLEQARILIVINWAVDYVQRRRQKDDEPWLIQLRLSMMDGELAAEPTGKISVSHQQALLSNVTAAIRNGDAAMQRSALQRAKAARDVDPEGWGVNSKMLDYLVSISQLSDLTISNPNASYEELKDPMSKIRELAQVPSALPPSITRAFLTQVNTADQLITTTTSLGPDPLADASQSDLVIHFRTGMIQQKINTLGLARALPETHMKYLRVITKQLGKGDLPMVKKTAEAALRVSRAGEDYFATGKWRAFCDFLGSLDSPFFYEEMQDYLVKWAEERPRNGIARLIKFLAEGDTPRAYTFAKDMGPAFGWIGHQKEADICRKVVPLLEPYKGESLGLGEEWFVLYQGFYRVLKEMAEGEGEGVGTVP</sequence>
<accession>A0AA39YAL8</accession>
<feature type="domain" description="CHAT" evidence="1">
    <location>
        <begin position="93"/>
        <end position="360"/>
    </location>
</feature>
<evidence type="ECO:0000259" key="1">
    <source>
        <dbReference type="Pfam" id="PF12770"/>
    </source>
</evidence>